<accession>A0A1Z5H422</accession>
<dbReference type="NCBIfam" id="NF004123">
    <property type="entry name" value="PRK05610.1"/>
    <property type="match status" value="1"/>
</dbReference>
<keyword evidence="5 6" id="KW-0687">Ribonucleoprotein</keyword>
<comment type="similarity">
    <text evidence="1 6 7">Belongs to the universal ribosomal protein uS17 family.</text>
</comment>
<dbReference type="HAMAP" id="MF_01345_B">
    <property type="entry name" value="Ribosomal_uS17_B"/>
    <property type="match status" value="1"/>
</dbReference>
<name>A0A1Z5H422_9LACO</name>
<evidence type="ECO:0000256" key="4">
    <source>
        <dbReference type="ARBA" id="ARBA00022980"/>
    </source>
</evidence>
<dbReference type="InterPro" id="IPR019984">
    <property type="entry name" value="Ribosomal_uS17_bact/chlr"/>
</dbReference>
<evidence type="ECO:0000256" key="7">
    <source>
        <dbReference type="RuleBase" id="RU003872"/>
    </source>
</evidence>
<evidence type="ECO:0000256" key="2">
    <source>
        <dbReference type="ARBA" id="ARBA00022730"/>
    </source>
</evidence>
<keyword evidence="3 6" id="KW-0694">RNA-binding</keyword>
<dbReference type="OrthoDB" id="9811714at2"/>
<keyword evidence="9" id="KW-1185">Reference proteome</keyword>
<keyword evidence="2 6" id="KW-0699">rRNA-binding</keyword>
<dbReference type="NCBIfam" id="TIGR03635">
    <property type="entry name" value="uS17_bact"/>
    <property type="match status" value="1"/>
</dbReference>
<keyword evidence="4 6" id="KW-0689">Ribosomal protein</keyword>
<dbReference type="PANTHER" id="PTHR10744:SF1">
    <property type="entry name" value="SMALL RIBOSOMAL SUBUNIT PROTEIN US17M"/>
    <property type="match status" value="1"/>
</dbReference>
<dbReference type="CDD" id="cd00364">
    <property type="entry name" value="Ribosomal_uS17"/>
    <property type="match status" value="1"/>
</dbReference>
<dbReference type="STRING" id="1302250.GCA_001313225_00420"/>
<dbReference type="Pfam" id="PF00366">
    <property type="entry name" value="Ribosomal_S17"/>
    <property type="match status" value="1"/>
</dbReference>
<dbReference type="InterPro" id="IPR000266">
    <property type="entry name" value="Ribosomal_uS17"/>
</dbReference>
<evidence type="ECO:0000256" key="5">
    <source>
        <dbReference type="ARBA" id="ARBA00023274"/>
    </source>
</evidence>
<comment type="subunit">
    <text evidence="6">Part of the 30S ribosomal subunit.</text>
</comment>
<comment type="function">
    <text evidence="6">One of the primary rRNA binding proteins, it binds specifically to the 5'-end of 16S ribosomal RNA.</text>
</comment>
<dbReference type="SUPFAM" id="SSF50249">
    <property type="entry name" value="Nucleic acid-binding proteins"/>
    <property type="match status" value="1"/>
</dbReference>
<dbReference type="PROSITE" id="PS00056">
    <property type="entry name" value="RIBOSOMAL_S17"/>
    <property type="match status" value="1"/>
</dbReference>
<dbReference type="AlphaFoldDB" id="A0A1Z5H422"/>
<evidence type="ECO:0000256" key="1">
    <source>
        <dbReference type="ARBA" id="ARBA00010254"/>
    </source>
</evidence>
<sequence>MAEERNARKTYRGRVVSDKMEKTITVAVETTKMHPVYGKRIKYTKKYKVRDENNEAKMGDYVEIMETRPLSKTVRFRLLKVVEKSVTI</sequence>
<dbReference type="EMBL" id="BCMG01000001">
    <property type="protein sequence ID" value="GAT18037.1"/>
    <property type="molecule type" value="Genomic_DNA"/>
</dbReference>
<dbReference type="GO" id="GO:0006412">
    <property type="term" value="P:translation"/>
    <property type="evidence" value="ECO:0007669"/>
    <property type="project" value="UniProtKB-UniRule"/>
</dbReference>
<evidence type="ECO:0000313" key="9">
    <source>
        <dbReference type="Proteomes" id="UP000198402"/>
    </source>
</evidence>
<evidence type="ECO:0000313" key="8">
    <source>
        <dbReference type="EMBL" id="GAT18037.1"/>
    </source>
</evidence>
<dbReference type="PANTHER" id="PTHR10744">
    <property type="entry name" value="40S RIBOSOMAL PROTEIN S11 FAMILY MEMBER"/>
    <property type="match status" value="1"/>
</dbReference>
<organism evidence="8 9">
    <name type="scientific">Secundilactobacillus silagei JCM 19001</name>
    <dbReference type="NCBI Taxonomy" id="1302250"/>
    <lineage>
        <taxon>Bacteria</taxon>
        <taxon>Bacillati</taxon>
        <taxon>Bacillota</taxon>
        <taxon>Bacilli</taxon>
        <taxon>Lactobacillales</taxon>
        <taxon>Lactobacillaceae</taxon>
        <taxon>Secundilactobacillus</taxon>
    </lineage>
</organism>
<dbReference type="RefSeq" id="WP_054653943.1">
    <property type="nucleotide sequence ID" value="NZ_BBFL01000001.1"/>
</dbReference>
<proteinExistence type="inferred from homology"/>
<dbReference type="GO" id="GO:0022627">
    <property type="term" value="C:cytosolic small ribosomal subunit"/>
    <property type="evidence" value="ECO:0007669"/>
    <property type="project" value="UniProtKB-UniRule"/>
</dbReference>
<reference evidence="8 9" key="1">
    <citation type="submission" date="2015-11" db="EMBL/GenBank/DDBJ databases">
        <title>Draft genome sequences of new species of the genus Lactobacillus isolated from orchardgrass silage.</title>
        <authorList>
            <person name="Tohno M."/>
            <person name="Tanizawa Y."/>
            <person name="Arita M."/>
        </authorList>
    </citation>
    <scope>NUCLEOTIDE SEQUENCE [LARGE SCALE GENOMIC DNA]</scope>
    <source>
        <strain evidence="8 9">IWT126</strain>
    </source>
</reference>
<dbReference type="GO" id="GO:0019843">
    <property type="term" value="F:rRNA binding"/>
    <property type="evidence" value="ECO:0007669"/>
    <property type="project" value="UniProtKB-UniRule"/>
</dbReference>
<dbReference type="Gene3D" id="2.40.50.140">
    <property type="entry name" value="Nucleic acid-binding proteins"/>
    <property type="match status" value="1"/>
</dbReference>
<gene>
    <name evidence="6 8" type="primary">rpsQ</name>
    <name evidence="8" type="ORF">IWT126_00302</name>
</gene>
<dbReference type="GO" id="GO:0003735">
    <property type="term" value="F:structural constituent of ribosome"/>
    <property type="evidence" value="ECO:0007669"/>
    <property type="project" value="UniProtKB-UniRule"/>
</dbReference>
<evidence type="ECO:0000256" key="3">
    <source>
        <dbReference type="ARBA" id="ARBA00022884"/>
    </source>
</evidence>
<dbReference type="PRINTS" id="PR00973">
    <property type="entry name" value="RIBOSOMALS17"/>
</dbReference>
<dbReference type="InterPro" id="IPR012340">
    <property type="entry name" value="NA-bd_OB-fold"/>
</dbReference>
<comment type="caution">
    <text evidence="8">The sequence shown here is derived from an EMBL/GenBank/DDBJ whole genome shotgun (WGS) entry which is preliminary data.</text>
</comment>
<protein>
    <recommendedName>
        <fullName evidence="6">Small ribosomal subunit protein uS17</fullName>
    </recommendedName>
</protein>
<evidence type="ECO:0000256" key="6">
    <source>
        <dbReference type="HAMAP-Rule" id="MF_01345"/>
    </source>
</evidence>
<dbReference type="InterPro" id="IPR019979">
    <property type="entry name" value="Ribosomal_uS17_CS"/>
</dbReference>
<dbReference type="Proteomes" id="UP000198402">
    <property type="component" value="Unassembled WGS sequence"/>
</dbReference>